<comment type="subcellular location">
    <subcellularLocation>
        <location evidence="1">Cytoplasm</location>
    </subcellularLocation>
</comment>
<evidence type="ECO:0000256" key="9">
    <source>
        <dbReference type="ARBA" id="ARBA00022842"/>
    </source>
</evidence>
<keyword evidence="11" id="KW-0808">Transferase</keyword>
<dbReference type="GO" id="GO:0005524">
    <property type="term" value="F:ATP binding"/>
    <property type="evidence" value="ECO:0007669"/>
    <property type="project" value="UniProtKB-KW"/>
</dbReference>
<dbReference type="EMBL" id="MPDK01000031">
    <property type="protein sequence ID" value="PWI56654.1"/>
    <property type="molecule type" value="Genomic_DNA"/>
</dbReference>
<accession>A0A2U3D5U3</accession>
<evidence type="ECO:0000313" key="11">
    <source>
        <dbReference type="EMBL" id="PWI56654.1"/>
    </source>
</evidence>
<dbReference type="SUPFAM" id="SSF52540">
    <property type="entry name" value="P-loop containing nucleoside triphosphate hydrolases"/>
    <property type="match status" value="1"/>
</dbReference>
<evidence type="ECO:0000256" key="5">
    <source>
        <dbReference type="ARBA" id="ARBA00022694"/>
    </source>
</evidence>
<evidence type="ECO:0000313" key="12">
    <source>
        <dbReference type="Proteomes" id="UP000245380"/>
    </source>
</evidence>
<dbReference type="GO" id="GO:0002949">
    <property type="term" value="P:tRNA threonylcarbamoyladenosine modification"/>
    <property type="evidence" value="ECO:0007669"/>
    <property type="project" value="InterPro"/>
</dbReference>
<name>A0A2U3D5U3_SULT2</name>
<comment type="similarity">
    <text evidence="2">Belongs to the TsaE family.</text>
</comment>
<dbReference type="GO" id="GO:0005737">
    <property type="term" value="C:cytoplasm"/>
    <property type="evidence" value="ECO:0007669"/>
    <property type="project" value="UniProtKB-SubCell"/>
</dbReference>
<organism evidence="11 12">
    <name type="scientific">Sulfoacidibacillus thermotolerans</name>
    <name type="common">Acidibacillus sulfuroxidans</name>
    <dbReference type="NCBI Taxonomy" id="1765684"/>
    <lineage>
        <taxon>Bacteria</taxon>
        <taxon>Bacillati</taxon>
        <taxon>Bacillota</taxon>
        <taxon>Bacilli</taxon>
        <taxon>Bacillales</taxon>
        <taxon>Alicyclobacillaceae</taxon>
        <taxon>Sulfoacidibacillus</taxon>
    </lineage>
</organism>
<proteinExistence type="inferred from homology"/>
<reference evidence="11 12" key="1">
    <citation type="submission" date="2016-11" db="EMBL/GenBank/DDBJ databases">
        <title>Comparative genomics of Acidibacillus ferroxidans species.</title>
        <authorList>
            <person name="Oliveira G."/>
            <person name="Nunes G."/>
            <person name="Oliveira R."/>
            <person name="Araujo F."/>
            <person name="Salim A."/>
            <person name="Scholte L."/>
            <person name="Morais D."/>
            <person name="Nancucheo I."/>
            <person name="Johnson D.B."/>
            <person name="Grail B."/>
            <person name="Bittencourt J."/>
            <person name="Valadares R."/>
        </authorList>
    </citation>
    <scope>NUCLEOTIDE SEQUENCE [LARGE SCALE GENOMIC DNA]</scope>
    <source>
        <strain evidence="11 12">Y002</strain>
    </source>
</reference>
<evidence type="ECO:0000256" key="6">
    <source>
        <dbReference type="ARBA" id="ARBA00022723"/>
    </source>
</evidence>
<dbReference type="GO" id="GO:0046872">
    <property type="term" value="F:metal ion binding"/>
    <property type="evidence" value="ECO:0007669"/>
    <property type="project" value="UniProtKB-KW"/>
</dbReference>
<evidence type="ECO:0000256" key="10">
    <source>
        <dbReference type="ARBA" id="ARBA00032441"/>
    </source>
</evidence>
<dbReference type="AlphaFoldDB" id="A0A2U3D5U3"/>
<keyword evidence="8" id="KW-0067">ATP-binding</keyword>
<dbReference type="PANTHER" id="PTHR33540">
    <property type="entry name" value="TRNA THREONYLCARBAMOYLADENOSINE BIOSYNTHESIS PROTEIN TSAE"/>
    <property type="match status" value="1"/>
</dbReference>
<keyword evidence="9" id="KW-0460">Magnesium</keyword>
<dbReference type="Gene3D" id="3.40.50.300">
    <property type="entry name" value="P-loop containing nucleotide triphosphate hydrolases"/>
    <property type="match status" value="1"/>
</dbReference>
<evidence type="ECO:0000256" key="3">
    <source>
        <dbReference type="ARBA" id="ARBA00019010"/>
    </source>
</evidence>
<dbReference type="PANTHER" id="PTHR33540:SF2">
    <property type="entry name" value="TRNA THREONYLCARBAMOYLADENOSINE BIOSYNTHESIS PROTEIN TSAE"/>
    <property type="match status" value="1"/>
</dbReference>
<dbReference type="Pfam" id="PF02367">
    <property type="entry name" value="TsaE"/>
    <property type="match status" value="1"/>
</dbReference>
<comment type="caution">
    <text evidence="11">The sequence shown here is derived from an EMBL/GenBank/DDBJ whole genome shotgun (WGS) entry which is preliminary data.</text>
</comment>
<dbReference type="InterPro" id="IPR027417">
    <property type="entry name" value="P-loop_NTPase"/>
</dbReference>
<dbReference type="OrthoDB" id="9815896at2"/>
<gene>
    <name evidence="11" type="ORF">BM613_12550</name>
</gene>
<dbReference type="RefSeq" id="WP_109431554.1">
    <property type="nucleotide sequence ID" value="NZ_MPDK01000031.1"/>
</dbReference>
<evidence type="ECO:0000256" key="7">
    <source>
        <dbReference type="ARBA" id="ARBA00022741"/>
    </source>
</evidence>
<dbReference type="InterPro" id="IPR003442">
    <property type="entry name" value="T6A_TsaE"/>
</dbReference>
<evidence type="ECO:0000256" key="4">
    <source>
        <dbReference type="ARBA" id="ARBA00022490"/>
    </source>
</evidence>
<keyword evidence="6" id="KW-0479">Metal-binding</keyword>
<dbReference type="NCBIfam" id="TIGR00150">
    <property type="entry name" value="T6A_YjeE"/>
    <property type="match status" value="1"/>
</dbReference>
<dbReference type="Proteomes" id="UP000245380">
    <property type="component" value="Unassembled WGS sequence"/>
</dbReference>
<evidence type="ECO:0000256" key="8">
    <source>
        <dbReference type="ARBA" id="ARBA00022840"/>
    </source>
</evidence>
<evidence type="ECO:0000256" key="1">
    <source>
        <dbReference type="ARBA" id="ARBA00004496"/>
    </source>
</evidence>
<dbReference type="GO" id="GO:0016740">
    <property type="term" value="F:transferase activity"/>
    <property type="evidence" value="ECO:0007669"/>
    <property type="project" value="UniProtKB-KW"/>
</dbReference>
<keyword evidence="5" id="KW-0819">tRNA processing</keyword>
<sequence length="164" mass="17966">MEYGVTLTVTSALATKQLGEFCGRVVQPGTVIGLRGRLGAGKTTFVAGLARGLGLDEITHSPTFALVSEYEGGRLPLYHMDLYRLGEDATSEIALFDEYLYGEGVCAIEWADLLQAYLPEAHLDLHFLEPVAHGESFDTRQVVISAKGIASVNVLKEWMTLWPY</sequence>
<keyword evidence="7" id="KW-0547">Nucleotide-binding</keyword>
<protein>
    <recommendedName>
        <fullName evidence="3">tRNA threonylcarbamoyladenosine biosynthesis protein TsaE</fullName>
    </recommendedName>
    <alternativeName>
        <fullName evidence="10">t(6)A37 threonylcarbamoyladenosine biosynthesis protein TsaE</fullName>
    </alternativeName>
</protein>
<keyword evidence="12" id="KW-1185">Reference proteome</keyword>
<evidence type="ECO:0000256" key="2">
    <source>
        <dbReference type="ARBA" id="ARBA00007599"/>
    </source>
</evidence>
<keyword evidence="4" id="KW-0963">Cytoplasm</keyword>